<evidence type="ECO:0000313" key="2">
    <source>
        <dbReference type="EMBL" id="JAE36529.1"/>
    </source>
</evidence>
<name>A0A0A9HL21_ARUDO</name>
<organism evidence="2">
    <name type="scientific">Arundo donax</name>
    <name type="common">Giant reed</name>
    <name type="synonym">Donax arundinaceus</name>
    <dbReference type="NCBI Taxonomy" id="35708"/>
    <lineage>
        <taxon>Eukaryota</taxon>
        <taxon>Viridiplantae</taxon>
        <taxon>Streptophyta</taxon>
        <taxon>Embryophyta</taxon>
        <taxon>Tracheophyta</taxon>
        <taxon>Spermatophyta</taxon>
        <taxon>Magnoliopsida</taxon>
        <taxon>Liliopsida</taxon>
        <taxon>Poales</taxon>
        <taxon>Poaceae</taxon>
        <taxon>PACMAD clade</taxon>
        <taxon>Arundinoideae</taxon>
        <taxon>Arundineae</taxon>
        <taxon>Arundo</taxon>
    </lineage>
</organism>
<reference evidence="2" key="1">
    <citation type="submission" date="2014-09" db="EMBL/GenBank/DDBJ databases">
        <authorList>
            <person name="Magalhaes I.L.F."/>
            <person name="Oliveira U."/>
            <person name="Santos F.R."/>
            <person name="Vidigal T.H.D.A."/>
            <person name="Brescovit A.D."/>
            <person name="Santos A.J."/>
        </authorList>
    </citation>
    <scope>NUCLEOTIDE SEQUENCE</scope>
    <source>
        <tissue evidence="2">Shoot tissue taken approximately 20 cm above the soil surface</tissue>
    </source>
</reference>
<keyword evidence="1" id="KW-1133">Transmembrane helix</keyword>
<dbReference type="AlphaFoldDB" id="A0A0A9HL21"/>
<reference evidence="2" key="2">
    <citation type="journal article" date="2015" name="Data Brief">
        <title>Shoot transcriptome of the giant reed, Arundo donax.</title>
        <authorList>
            <person name="Barrero R.A."/>
            <person name="Guerrero F.D."/>
            <person name="Moolhuijzen P."/>
            <person name="Goolsby J.A."/>
            <person name="Tidwell J."/>
            <person name="Bellgard S.E."/>
            <person name="Bellgard M.I."/>
        </authorList>
    </citation>
    <scope>NUCLEOTIDE SEQUENCE</scope>
    <source>
        <tissue evidence="2">Shoot tissue taken approximately 20 cm above the soil surface</tissue>
    </source>
</reference>
<feature type="transmembrane region" description="Helical" evidence="1">
    <location>
        <begin position="7"/>
        <end position="29"/>
    </location>
</feature>
<keyword evidence="1" id="KW-0472">Membrane</keyword>
<dbReference type="EMBL" id="GBRH01161367">
    <property type="protein sequence ID" value="JAE36529.1"/>
    <property type="molecule type" value="Transcribed_RNA"/>
</dbReference>
<sequence length="56" mass="6337">MILESSVVSVTVSLNCNVIVVFLTVVMRYNECFRLIHIGHIISLVVLTCELRPFSK</sequence>
<accession>A0A0A9HL21</accession>
<protein>
    <submittedName>
        <fullName evidence="2">Uncharacterized protein</fullName>
    </submittedName>
</protein>
<keyword evidence="1" id="KW-0812">Transmembrane</keyword>
<proteinExistence type="predicted"/>
<evidence type="ECO:0000256" key="1">
    <source>
        <dbReference type="SAM" id="Phobius"/>
    </source>
</evidence>